<evidence type="ECO:0008006" key="3">
    <source>
        <dbReference type="Google" id="ProtNLM"/>
    </source>
</evidence>
<reference evidence="1" key="3">
    <citation type="submission" date="2025-09" db="UniProtKB">
        <authorList>
            <consortium name="Ensembl"/>
        </authorList>
    </citation>
    <scope>IDENTIFICATION</scope>
</reference>
<dbReference type="Ensembl" id="ENSVURT00010011138.1">
    <property type="protein sequence ID" value="ENSVURP00010009820.1"/>
    <property type="gene ID" value="ENSVURG00010007597.1"/>
</dbReference>
<proteinExistence type="predicted"/>
<dbReference type="InterPro" id="IPR039948">
    <property type="entry name" value="ELC1"/>
</dbReference>
<keyword evidence="2" id="KW-1185">Reference proteome</keyword>
<protein>
    <recommendedName>
        <fullName evidence="3">SKP1 component POZ domain-containing protein</fullName>
    </recommendedName>
</protein>
<dbReference type="STRING" id="29139.ENSVURP00010009820"/>
<organism evidence="1 2">
    <name type="scientific">Vombatus ursinus</name>
    <name type="common">Common wombat</name>
    <dbReference type="NCBI Taxonomy" id="29139"/>
    <lineage>
        <taxon>Eukaryota</taxon>
        <taxon>Metazoa</taxon>
        <taxon>Chordata</taxon>
        <taxon>Craniata</taxon>
        <taxon>Vertebrata</taxon>
        <taxon>Euteleostomi</taxon>
        <taxon>Mammalia</taxon>
        <taxon>Metatheria</taxon>
        <taxon>Diprotodontia</taxon>
        <taxon>Vombatidae</taxon>
        <taxon>Vombatus</taxon>
    </lineage>
</organism>
<accession>A0A4X2KKF6</accession>
<dbReference type="PANTHER" id="PTHR20648">
    <property type="entry name" value="ELONGIN-C"/>
    <property type="match status" value="1"/>
</dbReference>
<reference evidence="1" key="2">
    <citation type="submission" date="2025-08" db="UniProtKB">
        <authorList>
            <consortium name="Ensembl"/>
        </authorList>
    </citation>
    <scope>IDENTIFICATION</scope>
</reference>
<dbReference type="AlphaFoldDB" id="A0A4X2KKF6"/>
<evidence type="ECO:0000313" key="1">
    <source>
        <dbReference type="Ensembl" id="ENSVURP00010009820.1"/>
    </source>
</evidence>
<reference evidence="2" key="1">
    <citation type="submission" date="2018-12" db="EMBL/GenBank/DDBJ databases">
        <authorList>
            <person name="Yazar S."/>
        </authorList>
    </citation>
    <scope>NUCLEOTIDE SEQUENCE [LARGE SCALE GENOMIC DNA]</scope>
</reference>
<dbReference type="OMA" id="VGPDAMY"/>
<dbReference type="SUPFAM" id="SSF54695">
    <property type="entry name" value="POZ domain"/>
    <property type="match status" value="1"/>
</dbReference>
<dbReference type="GeneTree" id="ENSGT00940000165227"/>
<name>A0A4X2KKF6_VOMUR</name>
<dbReference type="InterPro" id="IPR011333">
    <property type="entry name" value="SKP1/BTB/POZ_sf"/>
</dbReference>
<sequence length="73" mass="8308">MNGEEKIYGGCEDPDAIYVKLISSDNHKFLVKREHTLTSGTGAMLNGPLVLYSLKCFVFPFLHTYMIIRIELK</sequence>
<evidence type="ECO:0000313" key="2">
    <source>
        <dbReference type="Proteomes" id="UP000314987"/>
    </source>
</evidence>
<dbReference type="Proteomes" id="UP000314987">
    <property type="component" value="Unassembled WGS sequence"/>
</dbReference>